<dbReference type="Gene3D" id="3.30.450.20">
    <property type="entry name" value="PAS domain"/>
    <property type="match status" value="6"/>
</dbReference>
<dbReference type="SUPFAM" id="SSF55785">
    <property type="entry name" value="PYP-like sensor domain (PAS domain)"/>
    <property type="match status" value="6"/>
</dbReference>
<dbReference type="HOGENOM" id="CLU_274156_0_0_6"/>
<evidence type="ECO:0000256" key="5">
    <source>
        <dbReference type="ARBA" id="ARBA00022777"/>
    </source>
</evidence>
<dbReference type="PROSITE" id="PS50110">
    <property type="entry name" value="RESPONSE_REGULATORY"/>
    <property type="match status" value="1"/>
</dbReference>
<feature type="domain" description="PAC" evidence="10">
    <location>
        <begin position="744"/>
        <end position="797"/>
    </location>
</feature>
<dbReference type="CDD" id="cd00130">
    <property type="entry name" value="PAS"/>
    <property type="match status" value="6"/>
</dbReference>
<evidence type="ECO:0000259" key="9">
    <source>
        <dbReference type="PROSITE" id="PS50112"/>
    </source>
</evidence>
<feature type="domain" description="PAS" evidence="9">
    <location>
        <begin position="689"/>
        <end position="744"/>
    </location>
</feature>
<dbReference type="InterPro" id="IPR000014">
    <property type="entry name" value="PAS"/>
</dbReference>
<dbReference type="Proteomes" id="UP000006062">
    <property type="component" value="Chromosome"/>
</dbReference>
<dbReference type="InterPro" id="IPR001789">
    <property type="entry name" value="Sig_transdc_resp-reg_receiver"/>
</dbReference>
<dbReference type="PROSITE" id="PS50112">
    <property type="entry name" value="PAS"/>
    <property type="match status" value="4"/>
</dbReference>
<evidence type="ECO:0000256" key="6">
    <source>
        <dbReference type="PROSITE-ProRule" id="PRU00169"/>
    </source>
</evidence>
<feature type="domain" description="Response regulatory" evidence="8">
    <location>
        <begin position="1048"/>
        <end position="1165"/>
    </location>
</feature>
<dbReference type="PRINTS" id="PR00344">
    <property type="entry name" value="BCTRLSENSOR"/>
</dbReference>
<dbReference type="InterPro" id="IPR011006">
    <property type="entry name" value="CheY-like_superfamily"/>
</dbReference>
<dbReference type="Pfam" id="PF13188">
    <property type="entry name" value="PAS_8"/>
    <property type="match status" value="1"/>
</dbReference>
<dbReference type="SMART" id="SM00388">
    <property type="entry name" value="HisKA"/>
    <property type="match status" value="1"/>
</dbReference>
<evidence type="ECO:0000259" key="8">
    <source>
        <dbReference type="PROSITE" id="PS50110"/>
    </source>
</evidence>
<dbReference type="Pfam" id="PF00512">
    <property type="entry name" value="HisKA"/>
    <property type="match status" value="1"/>
</dbReference>
<dbReference type="eggNOG" id="COG2202">
    <property type="taxonomic scope" value="Bacteria"/>
</dbReference>
<evidence type="ECO:0000313" key="12">
    <source>
        <dbReference type="Proteomes" id="UP000006062"/>
    </source>
</evidence>
<feature type="domain" description="PAS" evidence="9">
    <location>
        <begin position="547"/>
        <end position="616"/>
    </location>
</feature>
<feature type="domain" description="PAS" evidence="9">
    <location>
        <begin position="144"/>
        <end position="217"/>
    </location>
</feature>
<dbReference type="Gene3D" id="3.30.565.10">
    <property type="entry name" value="Histidine kinase-like ATPase, C-terminal domain"/>
    <property type="match status" value="1"/>
</dbReference>
<dbReference type="InterPro" id="IPR013656">
    <property type="entry name" value="PAS_4"/>
</dbReference>
<evidence type="ECO:0000259" key="10">
    <source>
        <dbReference type="PROSITE" id="PS50113"/>
    </source>
</evidence>
<dbReference type="InterPro" id="IPR003661">
    <property type="entry name" value="HisK_dim/P_dom"/>
</dbReference>
<dbReference type="PROSITE" id="PS50113">
    <property type="entry name" value="PAC"/>
    <property type="match status" value="4"/>
</dbReference>
<dbReference type="Pfam" id="PF08448">
    <property type="entry name" value="PAS_4"/>
    <property type="match status" value="1"/>
</dbReference>
<dbReference type="GO" id="GO:0000155">
    <property type="term" value="F:phosphorelay sensor kinase activity"/>
    <property type="evidence" value="ECO:0007669"/>
    <property type="project" value="InterPro"/>
</dbReference>
<dbReference type="SMART" id="SM00086">
    <property type="entry name" value="PAC"/>
    <property type="match status" value="6"/>
</dbReference>
<dbReference type="InterPro" id="IPR052162">
    <property type="entry name" value="Sensor_kinase/Photoreceptor"/>
</dbReference>
<evidence type="ECO:0000256" key="2">
    <source>
        <dbReference type="ARBA" id="ARBA00012438"/>
    </source>
</evidence>
<dbReference type="Gene3D" id="2.10.70.100">
    <property type="match status" value="1"/>
</dbReference>
<dbReference type="SMART" id="SM00387">
    <property type="entry name" value="HATPase_c"/>
    <property type="match status" value="1"/>
</dbReference>
<dbReference type="NCBIfam" id="TIGR00229">
    <property type="entry name" value="sensory_box"/>
    <property type="match status" value="5"/>
</dbReference>
<dbReference type="SMART" id="SM00448">
    <property type="entry name" value="REC"/>
    <property type="match status" value="1"/>
</dbReference>
<organism evidence="11 12">
    <name type="scientific">Thiocystis violascens (strain ATCC 17096 / DSM 198 / 6111)</name>
    <name type="common">Chromatium violascens</name>
    <dbReference type="NCBI Taxonomy" id="765911"/>
    <lineage>
        <taxon>Bacteria</taxon>
        <taxon>Pseudomonadati</taxon>
        <taxon>Pseudomonadota</taxon>
        <taxon>Gammaproteobacteria</taxon>
        <taxon>Chromatiales</taxon>
        <taxon>Chromatiaceae</taxon>
        <taxon>Thiocystis</taxon>
    </lineage>
</organism>
<dbReference type="SUPFAM" id="SSF52172">
    <property type="entry name" value="CheY-like"/>
    <property type="match status" value="1"/>
</dbReference>
<proteinExistence type="predicted"/>
<dbReference type="SUPFAM" id="SSF47384">
    <property type="entry name" value="Homodimeric domain of signal transducing histidine kinase"/>
    <property type="match status" value="1"/>
</dbReference>
<dbReference type="STRING" id="765911.Thivi_3000"/>
<dbReference type="InterPro" id="IPR036890">
    <property type="entry name" value="HATPase_C_sf"/>
</dbReference>
<feature type="modified residue" description="4-aspartylphosphate" evidence="6">
    <location>
        <position position="1097"/>
    </location>
</feature>
<dbReference type="EC" id="2.7.13.3" evidence="2"/>
<dbReference type="Pfam" id="PF02518">
    <property type="entry name" value="HATPase_c"/>
    <property type="match status" value="1"/>
</dbReference>
<reference evidence="11 12" key="1">
    <citation type="submission" date="2012-06" db="EMBL/GenBank/DDBJ databases">
        <title>Complete sequence of Thiocystis violascens DSM 198.</title>
        <authorList>
            <consortium name="US DOE Joint Genome Institute"/>
            <person name="Lucas S."/>
            <person name="Han J."/>
            <person name="Lapidus A."/>
            <person name="Cheng J.-F."/>
            <person name="Goodwin L."/>
            <person name="Pitluck S."/>
            <person name="Peters L."/>
            <person name="Ovchinnikova G."/>
            <person name="Teshima H."/>
            <person name="Detter J.C."/>
            <person name="Han C."/>
            <person name="Tapia R."/>
            <person name="Land M."/>
            <person name="Hauser L."/>
            <person name="Kyrpides N."/>
            <person name="Ivanova N."/>
            <person name="Pagani I."/>
            <person name="Vogl K."/>
            <person name="Liu Z."/>
            <person name="Frigaard N.-U."/>
            <person name="Bryant D."/>
            <person name="Woyke T."/>
        </authorList>
    </citation>
    <scope>NUCLEOTIDE SEQUENCE [LARGE SCALE GENOMIC DNA]</scope>
    <source>
        <strain evidence="12">ATCC 17096 / DSM 198 / 6111</strain>
    </source>
</reference>
<gene>
    <name evidence="11" type="ordered locus">Thivi_3000</name>
</gene>
<dbReference type="FunFam" id="3.30.565.10:FF:000006">
    <property type="entry name" value="Sensor histidine kinase WalK"/>
    <property type="match status" value="1"/>
</dbReference>
<dbReference type="InterPro" id="IPR036097">
    <property type="entry name" value="HisK_dim/P_sf"/>
</dbReference>
<feature type="domain" description="PAC" evidence="10">
    <location>
        <begin position="620"/>
        <end position="672"/>
    </location>
</feature>
<keyword evidence="5" id="KW-0418">Kinase</keyword>
<feature type="domain" description="Histidine kinase" evidence="7">
    <location>
        <begin position="808"/>
        <end position="1026"/>
    </location>
</feature>
<dbReference type="GO" id="GO:0005886">
    <property type="term" value="C:plasma membrane"/>
    <property type="evidence" value="ECO:0007669"/>
    <property type="project" value="UniProtKB-ARBA"/>
</dbReference>
<dbReference type="EMBL" id="CP003154">
    <property type="protein sequence ID" value="AFL74888.1"/>
    <property type="molecule type" value="Genomic_DNA"/>
</dbReference>
<dbReference type="eggNOG" id="COG2205">
    <property type="taxonomic scope" value="Bacteria"/>
</dbReference>
<protein>
    <recommendedName>
        <fullName evidence="2">histidine kinase</fullName>
        <ecNumber evidence="2">2.7.13.3</ecNumber>
    </recommendedName>
</protein>
<dbReference type="Gene3D" id="1.10.287.130">
    <property type="match status" value="1"/>
</dbReference>
<dbReference type="PANTHER" id="PTHR43304">
    <property type="entry name" value="PHYTOCHROME-LIKE PROTEIN CPH1"/>
    <property type="match status" value="1"/>
</dbReference>
<feature type="domain" description="PAC" evidence="10">
    <location>
        <begin position="219"/>
        <end position="271"/>
    </location>
</feature>
<name>I3YD20_THIV6</name>
<dbReference type="InterPro" id="IPR013655">
    <property type="entry name" value="PAS_fold_3"/>
</dbReference>
<dbReference type="CDD" id="cd17580">
    <property type="entry name" value="REC_2_DhkD-like"/>
    <property type="match status" value="1"/>
</dbReference>
<dbReference type="Pfam" id="PF08447">
    <property type="entry name" value="PAS_3"/>
    <property type="match status" value="4"/>
</dbReference>
<dbReference type="OrthoDB" id="9772100at2"/>
<dbReference type="SUPFAM" id="SSF55874">
    <property type="entry name" value="ATPase domain of HSP90 chaperone/DNA topoisomerase II/histidine kinase"/>
    <property type="match status" value="1"/>
</dbReference>
<keyword evidence="4" id="KW-0808">Transferase</keyword>
<dbReference type="Pfam" id="PF00072">
    <property type="entry name" value="Response_reg"/>
    <property type="match status" value="1"/>
</dbReference>
<dbReference type="InterPro" id="IPR004358">
    <property type="entry name" value="Sig_transdc_His_kin-like_C"/>
</dbReference>
<feature type="domain" description="PAS" evidence="9">
    <location>
        <begin position="419"/>
        <end position="473"/>
    </location>
</feature>
<dbReference type="InterPro" id="IPR035965">
    <property type="entry name" value="PAS-like_dom_sf"/>
</dbReference>
<dbReference type="InterPro" id="IPR000700">
    <property type="entry name" value="PAS-assoc_C"/>
</dbReference>
<evidence type="ECO:0000259" key="7">
    <source>
        <dbReference type="PROSITE" id="PS50109"/>
    </source>
</evidence>
<dbReference type="PANTHER" id="PTHR43304:SF1">
    <property type="entry name" value="PAC DOMAIN-CONTAINING PROTEIN"/>
    <property type="match status" value="1"/>
</dbReference>
<dbReference type="InterPro" id="IPR001610">
    <property type="entry name" value="PAC"/>
</dbReference>
<comment type="catalytic activity">
    <reaction evidence="1">
        <text>ATP + protein L-histidine = ADP + protein N-phospho-L-histidine.</text>
        <dbReference type="EC" id="2.7.13.3"/>
    </reaction>
</comment>
<evidence type="ECO:0000313" key="11">
    <source>
        <dbReference type="EMBL" id="AFL74888.1"/>
    </source>
</evidence>
<keyword evidence="3 6" id="KW-0597">Phosphoprotein</keyword>
<dbReference type="SMART" id="SM00091">
    <property type="entry name" value="PAS"/>
    <property type="match status" value="6"/>
</dbReference>
<dbReference type="CDD" id="cd00082">
    <property type="entry name" value="HisKA"/>
    <property type="match status" value="1"/>
</dbReference>
<evidence type="ECO:0000256" key="3">
    <source>
        <dbReference type="ARBA" id="ARBA00022553"/>
    </source>
</evidence>
<dbReference type="AlphaFoldDB" id="I3YD20"/>
<dbReference type="InterPro" id="IPR005467">
    <property type="entry name" value="His_kinase_dom"/>
</dbReference>
<dbReference type="RefSeq" id="WP_014779307.1">
    <property type="nucleotide sequence ID" value="NC_018012.1"/>
</dbReference>
<dbReference type="InterPro" id="IPR003594">
    <property type="entry name" value="HATPase_dom"/>
</dbReference>
<dbReference type="PROSITE" id="PS50109">
    <property type="entry name" value="HIS_KIN"/>
    <property type="match status" value="1"/>
</dbReference>
<evidence type="ECO:0000256" key="1">
    <source>
        <dbReference type="ARBA" id="ARBA00000085"/>
    </source>
</evidence>
<dbReference type="Gene3D" id="3.40.50.2300">
    <property type="match status" value="1"/>
</dbReference>
<feature type="domain" description="PAC" evidence="10">
    <location>
        <begin position="89"/>
        <end position="143"/>
    </location>
</feature>
<sequence>MPNASILNPLPQDAPDYAQILDASGIGLWEYDHLTGRARVNAPIAAMLGYADADSPTVPDDWFALVHPEDQLQVRARMDAALLPDNPLYEASFRMRRRDGRWLRVRSRGRAIARDAAAGQPLRTAGTLIDIGERDALEQELAGREEDLHLVMDSLDEVFWISDLDLQRIIYINPAYERIWGRPVAELYANPLSFLDAIHPEDLDSFLTELARQRQGLPSEGEYRILRPDGSVRWIWDRSFPVVAPDGSIARSVGLARDISARKHSEDEVRRLNAILEERVSQCATELETSVRQHQESEGRFRDAIAASNVGLWDWHLQTDTVHFSAAFAATLDAYVWELPQCWKDLLHADDRERAIAGTLRELLQSGRCEQEFRFRFRNRGERWILSRGKVVDRDAAGKPLRAIGTLTDIHDLKLAEALNRKLAAIIEASSDMIATASHEGLVDYINPAGRALLGIDPLEPLERARIEAHHPDWAYRRVKEEGIPAALAHGQWMGDTALLGPDGSEIPVSQLILAQPDPLTGQIEYLSTICRDLSERIRANAALQQLQQEQELILDSVPALIWYKDTANRILRVNAAVAQSLGLPKSRIEGHHSAEFYPDDAERYYRDDLIVIETGVPRYGIDEPYRLPSGERRWIRTDKIPLKDAAGRVTCILAMAIDITARKAAEDALRISQDDLSRAQAVGKIGSWRLDVRHDVLIWSAEAHRIFGIPPGESLSYGTFLSTVHPEDREAVDRQWQAALQGEPYDIEHRAIVNGQVKWLRQKAELEFDDRGELLGGFGTTQDITEHKLTEEALRESDRRKDEFIAILAHELRNPLAPIKNAVQILEHPDLDASRLAWLRHVIERQVDSLTKLVDDLLDVSRIGRGKIALRRESLAVADIVAAAVESCQPLIDARRHELILSLPSELPRIDGDPLRLEQVLSNLLNNAATYTEPGGKIQLTVQQEGDEIVVRVTDTGIGISPSMLDKIFDLFVQADRSRQDAQGGLGIGLSLAKQLVTLHGGTLTAASEGAGKGSEFSLRLPLGSERIETMPSVSQSGGAVIASGRRILLADDNPDVLESLAMLLELMGHEVRTARNGLEAVATATTFQPDLILLDLGMPELDGYDTCRRLRAAPSGHAGVMIAAISGWGQDRHKEATRAAGFDRHLVKPVDIGALTCLLNALPAGISG</sequence>
<accession>I3YD20</accession>
<evidence type="ECO:0000256" key="4">
    <source>
        <dbReference type="ARBA" id="ARBA00022679"/>
    </source>
</evidence>
<dbReference type="KEGG" id="tvi:Thivi_3000"/>
<dbReference type="eggNOG" id="COG0784">
    <property type="taxonomic scope" value="Bacteria"/>
</dbReference>
<keyword evidence="12" id="KW-1185">Reference proteome</keyword>